<dbReference type="RefSeq" id="XP_021872410.1">
    <property type="nucleotide sequence ID" value="XM_022018935.1"/>
</dbReference>
<proteinExistence type="inferred from homology"/>
<dbReference type="InParanoid" id="A0A1Y1UKA9"/>
<evidence type="ECO:0000256" key="4">
    <source>
        <dbReference type="ARBA" id="ARBA00023316"/>
    </source>
</evidence>
<dbReference type="AlphaFoldDB" id="A0A1Y1UKA9"/>
<dbReference type="GO" id="GO:0071555">
    <property type="term" value="P:cell wall organization"/>
    <property type="evidence" value="ECO:0007669"/>
    <property type="project" value="UniProtKB-KW"/>
</dbReference>
<evidence type="ECO:0000256" key="3">
    <source>
        <dbReference type="ARBA" id="ARBA00023295"/>
    </source>
</evidence>
<dbReference type="InterPro" id="IPR050386">
    <property type="entry name" value="Glycosyl_hydrolase_5"/>
</dbReference>
<evidence type="ECO:0000256" key="2">
    <source>
        <dbReference type="ARBA" id="ARBA00022801"/>
    </source>
</evidence>
<reference evidence="10 11" key="1">
    <citation type="submission" date="2017-03" db="EMBL/GenBank/DDBJ databases">
        <title>Widespread Adenine N6-methylation of Active Genes in Fungi.</title>
        <authorList>
            <consortium name="DOE Joint Genome Institute"/>
            <person name="Mondo S.J."/>
            <person name="Dannebaum R.O."/>
            <person name="Kuo R.C."/>
            <person name="Louie K.B."/>
            <person name="Bewick A.J."/>
            <person name="Labutti K."/>
            <person name="Haridas S."/>
            <person name="Kuo A."/>
            <person name="Salamov A."/>
            <person name="Ahrendt S.R."/>
            <person name="Lau R."/>
            <person name="Bowen B.P."/>
            <person name="Lipzen A."/>
            <person name="Sullivan W."/>
            <person name="Andreopoulos W.B."/>
            <person name="Clum A."/>
            <person name="Lindquist E."/>
            <person name="Daum C."/>
            <person name="Northen T.R."/>
            <person name="Ramamoorthy G."/>
            <person name="Schmitz R.J."/>
            <person name="Gryganskyi A."/>
            <person name="Culley D."/>
            <person name="Magnuson J."/>
            <person name="James T.Y."/>
            <person name="O'Malley M.A."/>
            <person name="Stajich J.E."/>
            <person name="Spatafora J.W."/>
            <person name="Visel A."/>
            <person name="Grigoriev I.V."/>
        </authorList>
    </citation>
    <scope>NUCLEOTIDE SEQUENCE [LARGE SCALE GENOMIC DNA]</scope>
    <source>
        <strain evidence="10 11">NRRL Y-17943</strain>
    </source>
</reference>
<keyword evidence="8" id="KW-0732">Signal</keyword>
<evidence type="ECO:0000259" key="9">
    <source>
        <dbReference type="Pfam" id="PF00150"/>
    </source>
</evidence>
<dbReference type="GeneID" id="33560744"/>
<dbReference type="PANTHER" id="PTHR31297">
    <property type="entry name" value="GLUCAN ENDO-1,6-BETA-GLUCOSIDASE B"/>
    <property type="match status" value="1"/>
</dbReference>
<keyword evidence="2 7" id="KW-0378">Hydrolase</keyword>
<evidence type="ECO:0000256" key="5">
    <source>
        <dbReference type="ARBA" id="ARBA00036824"/>
    </source>
</evidence>
<comment type="caution">
    <text evidence="10">The sequence shown here is derived from an EMBL/GenBank/DDBJ whole genome shotgun (WGS) entry which is preliminary data.</text>
</comment>
<evidence type="ECO:0000256" key="7">
    <source>
        <dbReference type="RuleBase" id="RU361153"/>
    </source>
</evidence>
<dbReference type="SUPFAM" id="SSF51445">
    <property type="entry name" value="(Trans)glycosidases"/>
    <property type="match status" value="1"/>
</dbReference>
<sequence>MMSPLAIFALLTTLVPSVISAPALHARGVNVGWPYGSEKIRGINIGGWLVLEPWITPSLFAATGNDAIVDEWTFCSMQKYQTASAALKQHWDTWYTESDFQAIAAAGLNHVRIPIGFWAYDISGGEPYIQGAAAYLDNAIQWARQNNLKVQIDLHGAPGSQNGYDNSGHRGDADWADASNNIARTKAILGQLSLKYSDPSYYQVVTMLEALNEPAGYLNSNLLNAYHQFGYDAYGAIRYPFGNSDESGLVVVLHDAFQAPSYFDNYMPSPQWQDVILDHHTYTIFDNNQVAQSPNQRFQQICNQASSMTSSPLWYVVGEWSLASTDCAPAINGRGVGARYDGTYPGSSYVGSCNGKSGNGSDFTHEYKVFLRKFWEVQTQVYENNGQGYIYWPWKAEDAADWSYQDGLAGGWIPQDPTQHIYSLDELCQ</sequence>
<gene>
    <name evidence="10" type="ORF">BD324DRAFT_671243</name>
</gene>
<accession>A0A1Y1UKA9</accession>
<evidence type="ECO:0000256" key="1">
    <source>
        <dbReference type="ARBA" id="ARBA00005641"/>
    </source>
</evidence>
<dbReference type="FunCoup" id="A0A1Y1UKA9">
    <property type="interactions" value="24"/>
</dbReference>
<dbReference type="Pfam" id="PF00150">
    <property type="entry name" value="Cellulase"/>
    <property type="match status" value="1"/>
</dbReference>
<dbReference type="Gene3D" id="3.20.20.80">
    <property type="entry name" value="Glycosidases"/>
    <property type="match status" value="1"/>
</dbReference>
<comment type="catalytic activity">
    <reaction evidence="5">
        <text>Successive hydrolysis of beta-D-glucose units from the non-reducing ends of (1-&gt;3)-beta-D-glucans, releasing alpha-glucose.</text>
        <dbReference type="EC" id="3.2.1.58"/>
    </reaction>
</comment>
<dbReference type="PANTHER" id="PTHR31297:SF42">
    <property type="entry name" value="GLYCOSIDE HYDROLASE FAMILY 5 DOMAIN-CONTAINING PROTEIN"/>
    <property type="match status" value="1"/>
</dbReference>
<dbReference type="InterPro" id="IPR001547">
    <property type="entry name" value="Glyco_hydro_5"/>
</dbReference>
<dbReference type="EC" id="3.2.1.58" evidence="6"/>
<comment type="similarity">
    <text evidence="1 7">Belongs to the glycosyl hydrolase 5 (cellulase A) family.</text>
</comment>
<dbReference type="GO" id="GO:0005576">
    <property type="term" value="C:extracellular region"/>
    <property type="evidence" value="ECO:0007669"/>
    <property type="project" value="TreeGrafter"/>
</dbReference>
<organism evidence="10 11">
    <name type="scientific">Kockovaella imperatae</name>
    <dbReference type="NCBI Taxonomy" id="4999"/>
    <lineage>
        <taxon>Eukaryota</taxon>
        <taxon>Fungi</taxon>
        <taxon>Dikarya</taxon>
        <taxon>Basidiomycota</taxon>
        <taxon>Agaricomycotina</taxon>
        <taxon>Tremellomycetes</taxon>
        <taxon>Tremellales</taxon>
        <taxon>Cuniculitremaceae</taxon>
        <taxon>Kockovaella</taxon>
    </lineage>
</organism>
<feature type="domain" description="Glycoside hydrolase family 5" evidence="9">
    <location>
        <begin position="81"/>
        <end position="326"/>
    </location>
</feature>
<evidence type="ECO:0000313" key="11">
    <source>
        <dbReference type="Proteomes" id="UP000193218"/>
    </source>
</evidence>
<dbReference type="GO" id="GO:0009986">
    <property type="term" value="C:cell surface"/>
    <property type="evidence" value="ECO:0007669"/>
    <property type="project" value="TreeGrafter"/>
</dbReference>
<evidence type="ECO:0000256" key="6">
    <source>
        <dbReference type="ARBA" id="ARBA00038929"/>
    </source>
</evidence>
<dbReference type="EMBL" id="NBSH01000004">
    <property type="protein sequence ID" value="ORX38488.1"/>
    <property type="molecule type" value="Genomic_DNA"/>
</dbReference>
<dbReference type="InterPro" id="IPR017853">
    <property type="entry name" value="GH"/>
</dbReference>
<dbReference type="Proteomes" id="UP000193218">
    <property type="component" value="Unassembled WGS sequence"/>
</dbReference>
<dbReference type="GO" id="GO:0009251">
    <property type="term" value="P:glucan catabolic process"/>
    <property type="evidence" value="ECO:0007669"/>
    <property type="project" value="TreeGrafter"/>
</dbReference>
<keyword evidence="3 7" id="KW-0326">Glycosidase</keyword>
<keyword evidence="11" id="KW-1185">Reference proteome</keyword>
<keyword evidence="4" id="KW-0961">Cell wall biogenesis/degradation</keyword>
<protein>
    <recommendedName>
        <fullName evidence="6">glucan 1,3-beta-glucosidase</fullName>
        <ecNumber evidence="6">3.2.1.58</ecNumber>
    </recommendedName>
</protein>
<name>A0A1Y1UKA9_9TREE</name>
<dbReference type="OrthoDB" id="62120at2759"/>
<feature type="signal peptide" evidence="8">
    <location>
        <begin position="1"/>
        <end position="20"/>
    </location>
</feature>
<evidence type="ECO:0000313" key="10">
    <source>
        <dbReference type="EMBL" id="ORX38488.1"/>
    </source>
</evidence>
<evidence type="ECO:0000256" key="8">
    <source>
        <dbReference type="SAM" id="SignalP"/>
    </source>
</evidence>
<dbReference type="GO" id="GO:0004338">
    <property type="term" value="F:glucan exo-1,3-beta-glucosidase activity"/>
    <property type="evidence" value="ECO:0007669"/>
    <property type="project" value="UniProtKB-EC"/>
</dbReference>
<dbReference type="FunFam" id="3.20.20.80:FF:000033">
    <property type="entry name" value="Glucan 1,3-beta-glucosidase A"/>
    <property type="match status" value="1"/>
</dbReference>
<dbReference type="STRING" id="4999.A0A1Y1UKA9"/>
<feature type="chain" id="PRO_5012282228" description="glucan 1,3-beta-glucosidase" evidence="8">
    <location>
        <begin position="21"/>
        <end position="429"/>
    </location>
</feature>